<comment type="caution">
    <text evidence="1">The sequence shown here is derived from an EMBL/GenBank/DDBJ whole genome shotgun (WGS) entry which is preliminary data.</text>
</comment>
<dbReference type="EMBL" id="PDNB01000035">
    <property type="protein sequence ID" value="PGH14391.1"/>
    <property type="molecule type" value="Genomic_DNA"/>
</dbReference>
<evidence type="ECO:0000313" key="1">
    <source>
        <dbReference type="EMBL" id="PGH14391.1"/>
    </source>
</evidence>
<dbReference type="Pfam" id="PF13489">
    <property type="entry name" value="Methyltransf_23"/>
    <property type="match status" value="1"/>
</dbReference>
<organism evidence="1 2">
    <name type="scientific">Helicocarpus griseus UAMH5409</name>
    <dbReference type="NCBI Taxonomy" id="1447875"/>
    <lineage>
        <taxon>Eukaryota</taxon>
        <taxon>Fungi</taxon>
        <taxon>Dikarya</taxon>
        <taxon>Ascomycota</taxon>
        <taxon>Pezizomycotina</taxon>
        <taxon>Eurotiomycetes</taxon>
        <taxon>Eurotiomycetidae</taxon>
        <taxon>Onygenales</taxon>
        <taxon>Ajellomycetaceae</taxon>
        <taxon>Helicocarpus</taxon>
    </lineage>
</organism>
<reference evidence="1 2" key="1">
    <citation type="submission" date="2017-10" db="EMBL/GenBank/DDBJ databases">
        <title>Comparative genomics in systemic dimorphic fungi from Ajellomycetaceae.</title>
        <authorList>
            <person name="Munoz J.F."/>
            <person name="Mcewen J.G."/>
            <person name="Clay O.K."/>
            <person name="Cuomo C.A."/>
        </authorList>
    </citation>
    <scope>NUCLEOTIDE SEQUENCE [LARGE SCALE GENOMIC DNA]</scope>
    <source>
        <strain evidence="1 2">UAMH5409</strain>
    </source>
</reference>
<keyword evidence="2" id="KW-1185">Reference proteome</keyword>
<evidence type="ECO:0008006" key="3">
    <source>
        <dbReference type="Google" id="ProtNLM"/>
    </source>
</evidence>
<dbReference type="PANTHER" id="PTHR43591">
    <property type="entry name" value="METHYLTRANSFERASE"/>
    <property type="match status" value="1"/>
</dbReference>
<dbReference type="GO" id="GO:0008168">
    <property type="term" value="F:methyltransferase activity"/>
    <property type="evidence" value="ECO:0007669"/>
    <property type="project" value="TreeGrafter"/>
</dbReference>
<dbReference type="PANTHER" id="PTHR43591:SF10">
    <property type="entry name" value="ABC TRANSMEMBRANE TYPE-1 DOMAIN-CONTAINING PROTEIN-RELATED"/>
    <property type="match status" value="1"/>
</dbReference>
<evidence type="ECO:0000313" key="2">
    <source>
        <dbReference type="Proteomes" id="UP000223968"/>
    </source>
</evidence>
<name>A0A2B7Y044_9EURO</name>
<dbReference type="AlphaFoldDB" id="A0A2B7Y044"/>
<gene>
    <name evidence="1" type="ORF">AJ79_03033</name>
</gene>
<dbReference type="CDD" id="cd02440">
    <property type="entry name" value="AdoMet_MTases"/>
    <property type="match status" value="1"/>
</dbReference>
<dbReference type="Proteomes" id="UP000223968">
    <property type="component" value="Unassembled WGS sequence"/>
</dbReference>
<accession>A0A2B7Y044</accession>
<proteinExistence type="predicted"/>
<dbReference type="Gene3D" id="3.40.50.150">
    <property type="entry name" value="Vaccinia Virus protein VP39"/>
    <property type="match status" value="1"/>
</dbReference>
<sequence length="304" mass="34134">MATDVVARSADPLEIDDDIGSDSAYGDELSKYSSSLTSRVTDYPELHGRRYHAFREGRYLLPNDEKEADRLDIHHALILRILDKKLHLAPLGPNPQRALDLCTGTGLVIGNDLSPIQPSMVPANLKFVVDDVEDEWAYEHEPFDYIHGRFLVGAIRDWPRLMRQAFACSKPGGWVEFHDWDGQIRSDDGSLKDTHLLKLQDTVMKVFLDMGINCNPGADYKLWLKAAGFVKITTKVIKVPLNTWPKDPELKKTGALSLMQHLGGLEGIAIAPLSKIGWSADEIQVLLSKARTDIHNRKVHAYFN</sequence>
<dbReference type="STRING" id="1447875.A0A2B7Y044"/>
<dbReference type="OrthoDB" id="2013972at2759"/>
<protein>
    <recommendedName>
        <fullName evidence="3">Methyltransferase domain-containing protein</fullName>
    </recommendedName>
</protein>
<dbReference type="InterPro" id="IPR029063">
    <property type="entry name" value="SAM-dependent_MTases_sf"/>
</dbReference>
<dbReference type="SUPFAM" id="SSF53335">
    <property type="entry name" value="S-adenosyl-L-methionine-dependent methyltransferases"/>
    <property type="match status" value="1"/>
</dbReference>